<dbReference type="EMBL" id="CAADHB010000012">
    <property type="protein sequence ID" value="VFK78346.1"/>
    <property type="molecule type" value="Genomic_DNA"/>
</dbReference>
<gene>
    <name evidence="1" type="ORF">BECKSD772D_GA0070982_101223</name>
</gene>
<dbReference type="AlphaFoldDB" id="A0A451BJC4"/>
<name>A0A451BJC4_9GAMM</name>
<sequence>MILLPKKSWSGKPFTLPGARSVFYDLVVFGIQTMYRKNKNLARLRLRPTMHDSALVKCSENLIHL</sequence>
<organism evidence="1">
    <name type="scientific">Candidatus Kentrum sp. SD</name>
    <dbReference type="NCBI Taxonomy" id="2126332"/>
    <lineage>
        <taxon>Bacteria</taxon>
        <taxon>Pseudomonadati</taxon>
        <taxon>Pseudomonadota</taxon>
        <taxon>Gammaproteobacteria</taxon>
        <taxon>Candidatus Kentrum</taxon>
    </lineage>
</organism>
<proteinExistence type="predicted"/>
<reference evidence="1" key="1">
    <citation type="submission" date="2019-02" db="EMBL/GenBank/DDBJ databases">
        <authorList>
            <person name="Gruber-Vodicka R. H."/>
            <person name="Seah K. B. B."/>
        </authorList>
    </citation>
    <scope>NUCLEOTIDE SEQUENCE</scope>
    <source>
        <strain evidence="1">BECK_S127</strain>
    </source>
</reference>
<accession>A0A451BJC4</accession>
<protein>
    <submittedName>
        <fullName evidence="1">Uncharacterized protein</fullName>
    </submittedName>
</protein>
<evidence type="ECO:0000313" key="1">
    <source>
        <dbReference type="EMBL" id="VFK78346.1"/>
    </source>
</evidence>